<accession>A0A2G0MHR5</accession>
<gene>
    <name evidence="1" type="ORF">Xinn_04184</name>
</gene>
<protein>
    <submittedName>
        <fullName evidence="1">Uncharacterized protein</fullName>
    </submittedName>
</protein>
<comment type="caution">
    <text evidence="1">The sequence shown here is derived from an EMBL/GenBank/DDBJ whole genome shotgun (WGS) entry which is preliminary data.</text>
</comment>
<reference evidence="1 2" key="1">
    <citation type="journal article" date="2017" name="Nat. Microbiol.">
        <title>Natural product diversity associated with the nematode symbionts Photorhabdus and Xenorhabdus.</title>
        <authorList>
            <person name="Tobias N.J."/>
            <person name="Wolff H."/>
            <person name="Djahanschiri B."/>
            <person name="Grundmann F."/>
            <person name="Kronenwerth M."/>
            <person name="Shi Y.M."/>
            <person name="Simonyi S."/>
            <person name="Grun P."/>
            <person name="Shapiro-Ilan D."/>
            <person name="Pidot S.J."/>
            <person name="Stinear T.P."/>
            <person name="Ebersberger I."/>
            <person name="Bode H.B."/>
        </authorList>
    </citation>
    <scope>NUCLEOTIDE SEQUENCE [LARGE SCALE GENOMIC DNA]</scope>
    <source>
        <strain evidence="1 2">DSM 16336</strain>
    </source>
</reference>
<proteinExistence type="predicted"/>
<name>A0A2G0MHR5_9GAMM</name>
<organism evidence="1 2">
    <name type="scientific">Xenorhabdus innexi</name>
    <dbReference type="NCBI Taxonomy" id="290109"/>
    <lineage>
        <taxon>Bacteria</taxon>
        <taxon>Pseudomonadati</taxon>
        <taxon>Pseudomonadota</taxon>
        <taxon>Gammaproteobacteria</taxon>
        <taxon>Enterobacterales</taxon>
        <taxon>Morganellaceae</taxon>
        <taxon>Xenorhabdus</taxon>
    </lineage>
</organism>
<dbReference type="Proteomes" id="UP000224871">
    <property type="component" value="Unassembled WGS sequence"/>
</dbReference>
<dbReference type="EMBL" id="NIBU01000240">
    <property type="protein sequence ID" value="PHM21956.1"/>
    <property type="molecule type" value="Genomic_DNA"/>
</dbReference>
<sequence>MIDIDNPRKFSVTKSKSAGVISPPERAVTVHYNVLVFNAYRPAQDVEPEDGV</sequence>
<evidence type="ECO:0000313" key="2">
    <source>
        <dbReference type="Proteomes" id="UP000224871"/>
    </source>
</evidence>
<evidence type="ECO:0000313" key="1">
    <source>
        <dbReference type="EMBL" id="PHM21956.1"/>
    </source>
</evidence>
<keyword evidence="2" id="KW-1185">Reference proteome</keyword>